<evidence type="ECO:0000256" key="3">
    <source>
        <dbReference type="ARBA" id="ARBA00022553"/>
    </source>
</evidence>
<dbReference type="GO" id="GO:0006355">
    <property type="term" value="P:regulation of DNA-templated transcription"/>
    <property type="evidence" value="ECO:0007669"/>
    <property type="project" value="InterPro"/>
</dbReference>
<evidence type="ECO:0000259" key="8">
    <source>
        <dbReference type="PROSITE" id="PS50109"/>
    </source>
</evidence>
<dbReference type="Proteomes" id="UP000322699">
    <property type="component" value="Unassembled WGS sequence"/>
</dbReference>
<evidence type="ECO:0000256" key="7">
    <source>
        <dbReference type="ARBA" id="ARBA00023136"/>
    </source>
</evidence>
<keyword evidence="7" id="KW-0472">Membrane</keyword>
<dbReference type="InterPro" id="IPR036097">
    <property type="entry name" value="HisK_dim/P_sf"/>
</dbReference>
<dbReference type="InterPro" id="IPR035965">
    <property type="entry name" value="PAS-like_dom_sf"/>
</dbReference>
<dbReference type="OrthoDB" id="9813151at2"/>
<sequence>MTGWICSVVVLVAALIVLRSQKKRAEQLAVDTRRQINDAVSAAAKWREKASQIDAAVEQLRHGVVLLSNKNKIVVLNSAASYLLNLGDKVDLKDQSFVDLIRFPEMNQAIAAAKNGQGVQKVSVEVPIDGGVRSVKARVTKIETPDSDRLLVSLQDETESMLLDQMRREFVANTSHELKTPLAAIKGYAETVELAINDDPDAAQHFMRQINVECLRLEHLIEDMMQLARAQSDNPSLTISEIRLSDVIEQSLASNRPVAITKSIDLSFSCEAQQGEVGHKSAIVRADAEATLTIINNLISNAIRYTPNGGKVTVGIRDADQFYSVYVDDTGVGISPSDQKRVFERFYRVKGIRVYEESPDGNEPNTELNSELETQRGTGIGLSIVKQLTKSLGGKVHLSSAPGVGSRFEVLLPKA</sequence>
<comment type="caution">
    <text evidence="9">The sequence shown here is derived from an EMBL/GenBank/DDBJ whole genome shotgun (WGS) entry which is preliminary data.</text>
</comment>
<organism evidence="9 10">
    <name type="scientific">Rubripirellula obstinata</name>
    <dbReference type="NCBI Taxonomy" id="406547"/>
    <lineage>
        <taxon>Bacteria</taxon>
        <taxon>Pseudomonadati</taxon>
        <taxon>Planctomycetota</taxon>
        <taxon>Planctomycetia</taxon>
        <taxon>Pirellulales</taxon>
        <taxon>Pirellulaceae</taxon>
        <taxon>Rubripirellula</taxon>
    </lineage>
</organism>
<protein>
    <recommendedName>
        <fullName evidence="2">histidine kinase</fullName>
        <ecNumber evidence="2">2.7.13.3</ecNumber>
    </recommendedName>
</protein>
<dbReference type="CDD" id="cd00130">
    <property type="entry name" value="PAS"/>
    <property type="match status" value="1"/>
</dbReference>
<dbReference type="SUPFAM" id="SSF55785">
    <property type="entry name" value="PYP-like sensor domain (PAS domain)"/>
    <property type="match status" value="1"/>
</dbReference>
<dbReference type="InterPro" id="IPR000014">
    <property type="entry name" value="PAS"/>
</dbReference>
<evidence type="ECO:0000256" key="5">
    <source>
        <dbReference type="ARBA" id="ARBA00022777"/>
    </source>
</evidence>
<dbReference type="SMART" id="SM00387">
    <property type="entry name" value="HATPase_c"/>
    <property type="match status" value="1"/>
</dbReference>
<accession>A0A5B1CHE8</accession>
<dbReference type="GO" id="GO:0016036">
    <property type="term" value="P:cellular response to phosphate starvation"/>
    <property type="evidence" value="ECO:0007669"/>
    <property type="project" value="TreeGrafter"/>
</dbReference>
<dbReference type="GO" id="GO:0000155">
    <property type="term" value="F:phosphorelay sensor kinase activity"/>
    <property type="evidence" value="ECO:0007669"/>
    <property type="project" value="InterPro"/>
</dbReference>
<dbReference type="EC" id="2.7.13.3" evidence="2"/>
<reference evidence="9 10" key="1">
    <citation type="submission" date="2019-08" db="EMBL/GenBank/DDBJ databases">
        <title>Deep-cultivation of Planctomycetes and their phenomic and genomic characterization uncovers novel biology.</title>
        <authorList>
            <person name="Wiegand S."/>
            <person name="Jogler M."/>
            <person name="Boedeker C."/>
            <person name="Pinto D."/>
            <person name="Vollmers J."/>
            <person name="Rivas-Marin E."/>
            <person name="Kohn T."/>
            <person name="Peeters S.H."/>
            <person name="Heuer A."/>
            <person name="Rast P."/>
            <person name="Oberbeckmann S."/>
            <person name="Bunk B."/>
            <person name="Jeske O."/>
            <person name="Meyerdierks A."/>
            <person name="Storesund J.E."/>
            <person name="Kallscheuer N."/>
            <person name="Luecker S."/>
            <person name="Lage O.M."/>
            <person name="Pohl T."/>
            <person name="Merkel B.J."/>
            <person name="Hornburger P."/>
            <person name="Mueller R.-W."/>
            <person name="Bruemmer F."/>
            <person name="Labrenz M."/>
            <person name="Spormann A.M."/>
            <person name="Op Den Camp H."/>
            <person name="Overmann J."/>
            <person name="Amann R."/>
            <person name="Jetten M.S.M."/>
            <person name="Mascher T."/>
            <person name="Medema M.H."/>
            <person name="Devos D.P."/>
            <person name="Kaster A.-K."/>
            <person name="Ovreas L."/>
            <person name="Rohde M."/>
            <person name="Galperin M.Y."/>
            <person name="Jogler C."/>
        </authorList>
    </citation>
    <scope>NUCLEOTIDE SEQUENCE [LARGE SCALE GENOMIC DNA]</scope>
    <source>
        <strain evidence="9 10">LF1</strain>
    </source>
</reference>
<dbReference type="InterPro" id="IPR013767">
    <property type="entry name" value="PAS_fold"/>
</dbReference>
<dbReference type="AlphaFoldDB" id="A0A5B1CHE8"/>
<evidence type="ECO:0000313" key="9">
    <source>
        <dbReference type="EMBL" id="KAA1259159.1"/>
    </source>
</evidence>
<dbReference type="GO" id="GO:0004721">
    <property type="term" value="F:phosphoprotein phosphatase activity"/>
    <property type="evidence" value="ECO:0007669"/>
    <property type="project" value="TreeGrafter"/>
</dbReference>
<evidence type="ECO:0000256" key="2">
    <source>
        <dbReference type="ARBA" id="ARBA00012438"/>
    </source>
</evidence>
<feature type="domain" description="Histidine kinase" evidence="8">
    <location>
        <begin position="173"/>
        <end position="415"/>
    </location>
</feature>
<comment type="catalytic activity">
    <reaction evidence="1">
        <text>ATP + protein L-histidine = ADP + protein N-phospho-L-histidine.</text>
        <dbReference type="EC" id="2.7.13.3"/>
    </reaction>
</comment>
<dbReference type="SUPFAM" id="SSF55874">
    <property type="entry name" value="ATPase domain of HSP90 chaperone/DNA topoisomerase II/histidine kinase"/>
    <property type="match status" value="1"/>
</dbReference>
<dbReference type="PROSITE" id="PS50109">
    <property type="entry name" value="HIS_KIN"/>
    <property type="match status" value="1"/>
</dbReference>
<dbReference type="Pfam" id="PF02518">
    <property type="entry name" value="HATPase_c"/>
    <property type="match status" value="1"/>
</dbReference>
<evidence type="ECO:0000256" key="4">
    <source>
        <dbReference type="ARBA" id="ARBA00022679"/>
    </source>
</evidence>
<dbReference type="InterPro" id="IPR003661">
    <property type="entry name" value="HisK_dim/P_dom"/>
</dbReference>
<dbReference type="GO" id="GO:0005886">
    <property type="term" value="C:plasma membrane"/>
    <property type="evidence" value="ECO:0007669"/>
    <property type="project" value="TreeGrafter"/>
</dbReference>
<keyword evidence="5 9" id="KW-0418">Kinase</keyword>
<dbReference type="Gene3D" id="3.30.450.20">
    <property type="entry name" value="PAS domain"/>
    <property type="match status" value="1"/>
</dbReference>
<evidence type="ECO:0000313" key="10">
    <source>
        <dbReference type="Proteomes" id="UP000322699"/>
    </source>
</evidence>
<dbReference type="InterPro" id="IPR004358">
    <property type="entry name" value="Sig_transdc_His_kin-like_C"/>
</dbReference>
<gene>
    <name evidence="9" type="primary">senX3</name>
    <name evidence="9" type="ORF">LF1_16870</name>
</gene>
<dbReference type="RefSeq" id="WP_068262581.1">
    <property type="nucleotide sequence ID" value="NZ_LWSK01000037.1"/>
</dbReference>
<dbReference type="CDD" id="cd00075">
    <property type="entry name" value="HATPase"/>
    <property type="match status" value="1"/>
</dbReference>
<dbReference type="SUPFAM" id="SSF47384">
    <property type="entry name" value="Homodimeric domain of signal transducing histidine kinase"/>
    <property type="match status" value="1"/>
</dbReference>
<dbReference type="Gene3D" id="1.10.287.130">
    <property type="match status" value="1"/>
</dbReference>
<dbReference type="Gene3D" id="3.30.565.10">
    <property type="entry name" value="Histidine kinase-like ATPase, C-terminal domain"/>
    <property type="match status" value="1"/>
</dbReference>
<keyword evidence="10" id="KW-1185">Reference proteome</keyword>
<dbReference type="SMART" id="SM00388">
    <property type="entry name" value="HisKA"/>
    <property type="match status" value="1"/>
</dbReference>
<dbReference type="CDD" id="cd00082">
    <property type="entry name" value="HisKA"/>
    <property type="match status" value="1"/>
</dbReference>
<dbReference type="PANTHER" id="PTHR45453:SF1">
    <property type="entry name" value="PHOSPHATE REGULON SENSOR PROTEIN PHOR"/>
    <property type="match status" value="1"/>
</dbReference>
<dbReference type="Pfam" id="PF00512">
    <property type="entry name" value="HisKA"/>
    <property type="match status" value="1"/>
</dbReference>
<name>A0A5B1CHE8_9BACT</name>
<dbReference type="InterPro" id="IPR036890">
    <property type="entry name" value="HATPase_C_sf"/>
</dbReference>
<keyword evidence="6" id="KW-0902">Two-component regulatory system</keyword>
<dbReference type="EMBL" id="VRLW01000001">
    <property type="protein sequence ID" value="KAA1259159.1"/>
    <property type="molecule type" value="Genomic_DNA"/>
</dbReference>
<keyword evidence="4 9" id="KW-0808">Transferase</keyword>
<evidence type="ECO:0000256" key="1">
    <source>
        <dbReference type="ARBA" id="ARBA00000085"/>
    </source>
</evidence>
<keyword evidence="3" id="KW-0597">Phosphoprotein</keyword>
<dbReference type="FunFam" id="1.10.287.130:FF:000001">
    <property type="entry name" value="Two-component sensor histidine kinase"/>
    <property type="match status" value="1"/>
</dbReference>
<dbReference type="Pfam" id="PF00989">
    <property type="entry name" value="PAS"/>
    <property type="match status" value="1"/>
</dbReference>
<dbReference type="InterPro" id="IPR050351">
    <property type="entry name" value="BphY/WalK/GraS-like"/>
</dbReference>
<proteinExistence type="predicted"/>
<dbReference type="InterPro" id="IPR003594">
    <property type="entry name" value="HATPase_dom"/>
</dbReference>
<evidence type="ECO:0000256" key="6">
    <source>
        <dbReference type="ARBA" id="ARBA00023012"/>
    </source>
</evidence>
<dbReference type="PRINTS" id="PR00344">
    <property type="entry name" value="BCTRLSENSOR"/>
</dbReference>
<dbReference type="PANTHER" id="PTHR45453">
    <property type="entry name" value="PHOSPHATE REGULON SENSOR PROTEIN PHOR"/>
    <property type="match status" value="1"/>
</dbReference>
<dbReference type="InterPro" id="IPR005467">
    <property type="entry name" value="His_kinase_dom"/>
</dbReference>